<comment type="similarity">
    <text evidence="2">Belongs to the metallo-beta-lactamase superfamily. Glyoxalase II family.</text>
</comment>
<evidence type="ECO:0000256" key="7">
    <source>
        <dbReference type="ARBA" id="ARBA00022833"/>
    </source>
</evidence>
<keyword evidence="11" id="KW-1185">Reference proteome</keyword>
<evidence type="ECO:0000313" key="11">
    <source>
        <dbReference type="Proteomes" id="UP000324632"/>
    </source>
</evidence>
<proteinExistence type="inferred from homology"/>
<dbReference type="Pfam" id="PF17778">
    <property type="entry name" value="WHD_BLACT"/>
    <property type="match status" value="1"/>
</dbReference>
<evidence type="ECO:0000313" key="10">
    <source>
        <dbReference type="EMBL" id="KAA0718759.1"/>
    </source>
</evidence>
<dbReference type="InterPro" id="IPR050662">
    <property type="entry name" value="Sec-metab_biosynth-thioest"/>
</dbReference>
<gene>
    <name evidence="10" type="ORF">E1301_Tti021067</name>
</gene>
<dbReference type="PANTHER" id="PTHR23131">
    <property type="entry name" value="ENDORIBONUCLEASE LACTB2"/>
    <property type="match status" value="1"/>
</dbReference>
<dbReference type="SMART" id="SM00849">
    <property type="entry name" value="Lactamase_B"/>
    <property type="match status" value="1"/>
</dbReference>
<keyword evidence="7" id="KW-0862">Zinc</keyword>
<dbReference type="GO" id="GO:0016787">
    <property type="term" value="F:hydrolase activity"/>
    <property type="evidence" value="ECO:0007669"/>
    <property type="project" value="UniProtKB-KW"/>
</dbReference>
<name>A0A5A9PCM4_9TELE</name>
<dbReference type="SUPFAM" id="SSF56281">
    <property type="entry name" value="Metallo-hydrolase/oxidoreductase"/>
    <property type="match status" value="1"/>
</dbReference>
<dbReference type="FunFam" id="3.60.15.10:FF:000017">
    <property type="entry name" value="Lactamase beta 2"/>
    <property type="match status" value="1"/>
</dbReference>
<dbReference type="Pfam" id="PF00753">
    <property type="entry name" value="Lactamase_B"/>
    <property type="match status" value="1"/>
</dbReference>
<dbReference type="InterPro" id="IPR041516">
    <property type="entry name" value="LACTB2_WH"/>
</dbReference>
<dbReference type="CDD" id="cd07722">
    <property type="entry name" value="LACTB2-like_MBL-fold"/>
    <property type="match status" value="1"/>
</dbReference>
<evidence type="ECO:0000256" key="4">
    <source>
        <dbReference type="ARBA" id="ARBA00022723"/>
    </source>
</evidence>
<dbReference type="Proteomes" id="UP000324632">
    <property type="component" value="Chromosome 7"/>
</dbReference>
<reference evidence="10 11" key="1">
    <citation type="journal article" date="2019" name="Mol. Ecol. Resour.">
        <title>Chromosome-level genome assembly of Triplophysa tibetana, a fish adapted to the harsh high-altitude environment of the Tibetan Plateau.</title>
        <authorList>
            <person name="Yang X."/>
            <person name="Liu H."/>
            <person name="Ma Z."/>
            <person name="Zou Y."/>
            <person name="Zou M."/>
            <person name="Mao Y."/>
            <person name="Li X."/>
            <person name="Wang H."/>
            <person name="Chen T."/>
            <person name="Wang W."/>
            <person name="Yang R."/>
        </authorList>
    </citation>
    <scope>NUCLEOTIDE SEQUENCE [LARGE SCALE GENOMIC DNA]</scope>
    <source>
        <strain evidence="10">TTIB1903HZAU</strain>
        <tissue evidence="10">Muscle</tissue>
    </source>
</reference>
<keyword evidence="6" id="KW-0378">Hydrolase</keyword>
<dbReference type="InterPro" id="IPR001279">
    <property type="entry name" value="Metallo-B-lactamas"/>
</dbReference>
<accession>A0A5A9PCM4</accession>
<dbReference type="GO" id="GO:0005759">
    <property type="term" value="C:mitochondrial matrix"/>
    <property type="evidence" value="ECO:0007669"/>
    <property type="project" value="TreeGrafter"/>
</dbReference>
<dbReference type="EMBL" id="SOYY01000007">
    <property type="protein sequence ID" value="KAA0718759.1"/>
    <property type="molecule type" value="Genomic_DNA"/>
</dbReference>
<dbReference type="InterPro" id="IPR036388">
    <property type="entry name" value="WH-like_DNA-bd_sf"/>
</dbReference>
<dbReference type="Gene3D" id="1.10.10.10">
    <property type="entry name" value="Winged helix-like DNA-binding domain superfamily/Winged helix DNA-binding domain"/>
    <property type="match status" value="1"/>
</dbReference>
<feature type="domain" description="Metallo-beta-lactamase" evidence="9">
    <location>
        <begin position="30"/>
        <end position="199"/>
    </location>
</feature>
<dbReference type="AlphaFoldDB" id="A0A5A9PCM4"/>
<evidence type="ECO:0000256" key="5">
    <source>
        <dbReference type="ARBA" id="ARBA00022759"/>
    </source>
</evidence>
<evidence type="ECO:0000256" key="8">
    <source>
        <dbReference type="ARBA" id="ARBA00032142"/>
    </source>
</evidence>
<dbReference type="InterPro" id="IPR047921">
    <property type="entry name" value="LACTB2-like_MBL-fold"/>
</dbReference>
<dbReference type="PANTHER" id="PTHR23131:SF0">
    <property type="entry name" value="ENDORIBONUCLEASE LACTB2"/>
    <property type="match status" value="1"/>
</dbReference>
<keyword evidence="4" id="KW-0479">Metal-binding</keyword>
<dbReference type="GO" id="GO:0003727">
    <property type="term" value="F:single-stranded RNA binding"/>
    <property type="evidence" value="ECO:0007669"/>
    <property type="project" value="TreeGrafter"/>
</dbReference>
<organism evidence="10 11">
    <name type="scientific">Triplophysa tibetana</name>
    <dbReference type="NCBI Taxonomy" id="1572043"/>
    <lineage>
        <taxon>Eukaryota</taxon>
        <taxon>Metazoa</taxon>
        <taxon>Chordata</taxon>
        <taxon>Craniata</taxon>
        <taxon>Vertebrata</taxon>
        <taxon>Euteleostomi</taxon>
        <taxon>Actinopterygii</taxon>
        <taxon>Neopterygii</taxon>
        <taxon>Teleostei</taxon>
        <taxon>Ostariophysi</taxon>
        <taxon>Cypriniformes</taxon>
        <taxon>Nemacheilidae</taxon>
        <taxon>Triplophysa</taxon>
    </lineage>
</organism>
<protein>
    <recommendedName>
        <fullName evidence="3">Endoribonuclease LACTB2</fullName>
    </recommendedName>
    <alternativeName>
        <fullName evidence="8">Beta-lactamase-like protein 2</fullName>
    </alternativeName>
</protein>
<sequence length="289" mass="32463">MSTVIPRIEQLSSRVVRVLGCNPGPMTLQGTNTYLVGTGRRRVLIDAGELAVPEYIANLRDALRQQEASIQHILVTHWHHDHTGGVQDILTNFNTDAELRVSKHPRSPPQEEGFGESKRKYSYLSDGEVIKTEGATLRVLFTPGHTDDHMALLLEEEQAVFSGDCILGEGTAVFEDLHDYMKSLQKLLSVKADLIYPGHGPVVQDAGSKICEYITHRNAREQQILKVLQENSRTVFTSSQLVKVVYKETPEHLHRAAEVNLVHHLKKLYKEGKICLAEGSEEKKWKSNL</sequence>
<dbReference type="OrthoDB" id="17458at2759"/>
<evidence type="ECO:0000256" key="6">
    <source>
        <dbReference type="ARBA" id="ARBA00022801"/>
    </source>
</evidence>
<comment type="function">
    <text evidence="1">Endoribonuclease; cleaves preferentially 3' to purine-pyrimidine dinucleotide motifs in single-stranded RNA. The cleavage product contains a free 3' -OH group. Has no activity with double-stranded RNA or DNA. Required for normal mitochondrial function and cell viability.</text>
</comment>
<dbReference type="GO" id="GO:0004521">
    <property type="term" value="F:RNA endonuclease activity"/>
    <property type="evidence" value="ECO:0007669"/>
    <property type="project" value="TreeGrafter"/>
</dbReference>
<dbReference type="GO" id="GO:0046872">
    <property type="term" value="F:metal ion binding"/>
    <property type="evidence" value="ECO:0007669"/>
    <property type="project" value="UniProtKB-KW"/>
</dbReference>
<evidence type="ECO:0000256" key="1">
    <source>
        <dbReference type="ARBA" id="ARBA00002153"/>
    </source>
</evidence>
<dbReference type="FunFam" id="1.10.10.10:FF:000328">
    <property type="entry name" value="Lactamase beta 2"/>
    <property type="match status" value="1"/>
</dbReference>
<dbReference type="InterPro" id="IPR036866">
    <property type="entry name" value="RibonucZ/Hydroxyglut_hydro"/>
</dbReference>
<keyword evidence="5" id="KW-0255">Endonuclease</keyword>
<comment type="caution">
    <text evidence="10">The sequence shown here is derived from an EMBL/GenBank/DDBJ whole genome shotgun (WGS) entry which is preliminary data.</text>
</comment>
<evidence type="ECO:0000259" key="9">
    <source>
        <dbReference type="SMART" id="SM00849"/>
    </source>
</evidence>
<keyword evidence="5" id="KW-0540">Nuclease</keyword>
<dbReference type="Gene3D" id="3.60.15.10">
    <property type="entry name" value="Ribonuclease Z/Hydroxyacylglutathione hydrolase-like"/>
    <property type="match status" value="1"/>
</dbReference>
<evidence type="ECO:0000256" key="2">
    <source>
        <dbReference type="ARBA" id="ARBA00006759"/>
    </source>
</evidence>
<evidence type="ECO:0000256" key="3">
    <source>
        <dbReference type="ARBA" id="ARBA00019428"/>
    </source>
</evidence>